<name>A0A197K453_9FUNG</name>
<evidence type="ECO:0000313" key="2">
    <source>
        <dbReference type="EMBL" id="OAQ32422.1"/>
    </source>
</evidence>
<dbReference type="OrthoDB" id="2405733at2759"/>
<reference evidence="2 3" key="1">
    <citation type="submission" date="2016-05" db="EMBL/GenBank/DDBJ databases">
        <title>Genome sequencing reveals origins of a unique bacterial endosymbiosis in the earliest lineages of terrestrial Fungi.</title>
        <authorList>
            <consortium name="DOE Joint Genome Institute"/>
            <person name="Uehling J."/>
            <person name="Gryganskyi A."/>
            <person name="Hameed K."/>
            <person name="Tschaplinski T."/>
            <person name="Misztal P."/>
            <person name="Wu S."/>
            <person name="Desiro A."/>
            <person name="Vande Pol N."/>
            <person name="Du Z.-Y."/>
            <person name="Zienkiewicz A."/>
            <person name="Zienkiewicz K."/>
            <person name="Morin E."/>
            <person name="Tisserant E."/>
            <person name="Splivallo R."/>
            <person name="Hainaut M."/>
            <person name="Henrissat B."/>
            <person name="Ohm R."/>
            <person name="Kuo A."/>
            <person name="Yan J."/>
            <person name="Lipzen A."/>
            <person name="Nolan M."/>
            <person name="Labutti K."/>
            <person name="Barry K."/>
            <person name="Goldstein A."/>
            <person name="Labbe J."/>
            <person name="Schadt C."/>
            <person name="Tuskan G."/>
            <person name="Grigoriev I."/>
            <person name="Martin F."/>
            <person name="Vilgalys R."/>
            <person name="Bonito G."/>
        </authorList>
    </citation>
    <scope>NUCLEOTIDE SEQUENCE [LARGE SCALE GENOMIC DNA]</scope>
    <source>
        <strain evidence="2 3">AG-77</strain>
    </source>
</reference>
<evidence type="ECO:0008006" key="4">
    <source>
        <dbReference type="Google" id="ProtNLM"/>
    </source>
</evidence>
<keyword evidence="3" id="KW-1185">Reference proteome</keyword>
<keyword evidence="1" id="KW-1133">Transmembrane helix</keyword>
<proteinExistence type="predicted"/>
<sequence length="172" mass="18709">MMASHERVLSTAKCIQLLRIVVCLATALNINILTRSLQYPTHQEDGSDGRYPGASFVVAPHIALNGCVFVGTAILLRYPGGWNHTTRLPFVTMASMAGLFAALFPLLAIADHGGCSSGYYEKVVGICESQLFSGWSNLTWVVALFWEGIVSHKEQQHSVEVDIDIAYAPLGK</sequence>
<keyword evidence="1" id="KW-0812">Transmembrane</keyword>
<feature type="transmembrane region" description="Helical" evidence="1">
    <location>
        <begin position="12"/>
        <end position="33"/>
    </location>
</feature>
<feature type="transmembrane region" description="Helical" evidence="1">
    <location>
        <begin position="88"/>
        <end position="110"/>
    </location>
</feature>
<accession>A0A197K453</accession>
<gene>
    <name evidence="2" type="ORF">K457DRAFT_135333</name>
</gene>
<evidence type="ECO:0000256" key="1">
    <source>
        <dbReference type="SAM" id="Phobius"/>
    </source>
</evidence>
<organism evidence="2 3">
    <name type="scientific">Linnemannia elongata AG-77</name>
    <dbReference type="NCBI Taxonomy" id="1314771"/>
    <lineage>
        <taxon>Eukaryota</taxon>
        <taxon>Fungi</taxon>
        <taxon>Fungi incertae sedis</taxon>
        <taxon>Mucoromycota</taxon>
        <taxon>Mortierellomycotina</taxon>
        <taxon>Mortierellomycetes</taxon>
        <taxon>Mortierellales</taxon>
        <taxon>Mortierellaceae</taxon>
        <taxon>Linnemannia</taxon>
    </lineage>
</organism>
<dbReference type="EMBL" id="KV442025">
    <property type="protein sequence ID" value="OAQ32422.1"/>
    <property type="molecule type" value="Genomic_DNA"/>
</dbReference>
<dbReference type="AlphaFoldDB" id="A0A197K453"/>
<dbReference type="Proteomes" id="UP000078512">
    <property type="component" value="Unassembled WGS sequence"/>
</dbReference>
<protein>
    <recommendedName>
        <fullName evidence="4">MARVEL domain-containing protein</fullName>
    </recommendedName>
</protein>
<feature type="transmembrane region" description="Helical" evidence="1">
    <location>
        <begin position="53"/>
        <end position="76"/>
    </location>
</feature>
<evidence type="ECO:0000313" key="3">
    <source>
        <dbReference type="Proteomes" id="UP000078512"/>
    </source>
</evidence>
<keyword evidence="1" id="KW-0472">Membrane</keyword>